<dbReference type="EMBL" id="AUXW01000079">
    <property type="protein sequence ID" value="KKE85016.1"/>
    <property type="molecule type" value="Genomic_DNA"/>
</dbReference>
<comment type="caution">
    <text evidence="1">The sequence shown here is derived from an EMBL/GenBank/DDBJ whole genome shotgun (WGS) entry which is preliminary data.</text>
</comment>
<organism evidence="1 2">
    <name type="scientific">Pseudoalteromonas luteoviolacea S4054</name>
    <dbReference type="NCBI Taxonomy" id="1129367"/>
    <lineage>
        <taxon>Bacteria</taxon>
        <taxon>Pseudomonadati</taxon>
        <taxon>Pseudomonadota</taxon>
        <taxon>Gammaproteobacteria</taxon>
        <taxon>Alteromonadales</taxon>
        <taxon>Pseudoalteromonadaceae</taxon>
        <taxon>Pseudoalteromonas</taxon>
    </lineage>
</organism>
<evidence type="ECO:0008006" key="3">
    <source>
        <dbReference type="Google" id="ProtNLM"/>
    </source>
</evidence>
<dbReference type="AlphaFoldDB" id="A0A0F6AGU2"/>
<proteinExistence type="predicted"/>
<gene>
    <name evidence="1" type="ORF">N479_06175</name>
</gene>
<evidence type="ECO:0000313" key="1">
    <source>
        <dbReference type="EMBL" id="KKE85016.1"/>
    </source>
</evidence>
<dbReference type="Proteomes" id="UP000033434">
    <property type="component" value="Unassembled WGS sequence"/>
</dbReference>
<sequence length="91" mass="10308">MLGKHGKGAIVTILERKSRFYLAKKVPSKSADAVTKSTIEMLMPFKECVHTITADNGENPQDMRRLAQHWILIPFHIKVKSDLSIHDCTFS</sequence>
<reference evidence="1 2" key="1">
    <citation type="journal article" date="2015" name="BMC Genomics">
        <title>Genome mining reveals unlocked bioactive potential of marine Gram-negative bacteria.</title>
        <authorList>
            <person name="Machado H."/>
            <person name="Sonnenschein E.C."/>
            <person name="Melchiorsen J."/>
            <person name="Gram L."/>
        </authorList>
    </citation>
    <scope>NUCLEOTIDE SEQUENCE [LARGE SCALE GENOMIC DNA]</scope>
    <source>
        <strain evidence="1 2">S4054</strain>
    </source>
</reference>
<accession>A0A0F6AGU2</accession>
<name>A0A0F6AGU2_9GAMM</name>
<dbReference type="PATRIC" id="fig|1129367.4.peg.867"/>
<protein>
    <recommendedName>
        <fullName evidence="3">Integrase catalytic domain-containing protein</fullName>
    </recommendedName>
</protein>
<evidence type="ECO:0000313" key="2">
    <source>
        <dbReference type="Proteomes" id="UP000033434"/>
    </source>
</evidence>